<organism evidence="1 2">
    <name type="scientific">Planctopirus ephydatiae</name>
    <dbReference type="NCBI Taxonomy" id="2528019"/>
    <lineage>
        <taxon>Bacteria</taxon>
        <taxon>Pseudomonadati</taxon>
        <taxon>Planctomycetota</taxon>
        <taxon>Planctomycetia</taxon>
        <taxon>Planctomycetales</taxon>
        <taxon>Planctomycetaceae</taxon>
        <taxon>Planctopirus</taxon>
    </lineage>
</organism>
<sequence>MLEATARDQHTVHGGHGSLIPHLLLIPNLME</sequence>
<proteinExistence type="predicted"/>
<evidence type="ECO:0000313" key="2">
    <source>
        <dbReference type="Proteomes" id="UP000315349"/>
    </source>
</evidence>
<dbReference type="EMBL" id="CP036299">
    <property type="protein sequence ID" value="QDV31193.1"/>
    <property type="molecule type" value="Genomic_DNA"/>
</dbReference>
<dbReference type="KEGG" id="peh:Spb1_31360"/>
<gene>
    <name evidence="1" type="ORF">Spb1_31360</name>
</gene>
<reference evidence="1 2" key="1">
    <citation type="submission" date="2019-02" db="EMBL/GenBank/DDBJ databases">
        <title>Deep-cultivation of Planctomycetes and their phenomic and genomic characterization uncovers novel biology.</title>
        <authorList>
            <person name="Wiegand S."/>
            <person name="Jogler M."/>
            <person name="Boedeker C."/>
            <person name="Pinto D."/>
            <person name="Vollmers J."/>
            <person name="Rivas-Marin E."/>
            <person name="Kohn T."/>
            <person name="Peeters S.H."/>
            <person name="Heuer A."/>
            <person name="Rast P."/>
            <person name="Oberbeckmann S."/>
            <person name="Bunk B."/>
            <person name="Jeske O."/>
            <person name="Meyerdierks A."/>
            <person name="Storesund J.E."/>
            <person name="Kallscheuer N."/>
            <person name="Luecker S."/>
            <person name="Lage O.M."/>
            <person name="Pohl T."/>
            <person name="Merkel B.J."/>
            <person name="Hornburger P."/>
            <person name="Mueller R.-W."/>
            <person name="Bruemmer F."/>
            <person name="Labrenz M."/>
            <person name="Spormann A.M."/>
            <person name="Op den Camp H."/>
            <person name="Overmann J."/>
            <person name="Amann R."/>
            <person name="Jetten M.S.M."/>
            <person name="Mascher T."/>
            <person name="Medema M.H."/>
            <person name="Devos D.P."/>
            <person name="Kaster A.-K."/>
            <person name="Ovreas L."/>
            <person name="Rohde M."/>
            <person name="Galperin M.Y."/>
            <person name="Jogler C."/>
        </authorList>
    </citation>
    <scope>NUCLEOTIDE SEQUENCE [LARGE SCALE GENOMIC DNA]</scope>
    <source>
        <strain evidence="1 2">Spb1</strain>
    </source>
</reference>
<keyword evidence="2" id="KW-1185">Reference proteome</keyword>
<protein>
    <submittedName>
        <fullName evidence="1">Uncharacterized protein</fullName>
    </submittedName>
</protein>
<dbReference type="AlphaFoldDB" id="A0A518GRG9"/>
<name>A0A518GRG9_9PLAN</name>
<dbReference type="Proteomes" id="UP000315349">
    <property type="component" value="Chromosome"/>
</dbReference>
<accession>A0A518GRG9</accession>
<evidence type="ECO:0000313" key="1">
    <source>
        <dbReference type="EMBL" id="QDV31193.1"/>
    </source>
</evidence>